<sequence length="169" mass="18932">MMVGAVVAVKPFPRGSKRNHMDEHTQDPSVGPPDGNPTGWDAQLERWEHPTLRRACVDGLQAFNAGDYHTAHDEFEDEWYNYASGSTESAFLHGMVQIAAGVYKRVDFENDDGLRNLFETACQYLQDVPSDYYGVDVHSVRTVATRALNDPSVVDDWNLQLDGNPFPSE</sequence>
<keyword evidence="3" id="KW-1185">Reference proteome</keyword>
<dbReference type="HOGENOM" id="CLU_1648272_0_0_2"/>
<dbReference type="InterPro" id="IPR005500">
    <property type="entry name" value="DUF309"/>
</dbReference>
<protein>
    <recommendedName>
        <fullName evidence="4">DUF309 domain-containing protein</fullName>
    </recommendedName>
</protein>
<dbReference type="SUPFAM" id="SSF140663">
    <property type="entry name" value="TTHA0068-like"/>
    <property type="match status" value="1"/>
</dbReference>
<dbReference type="Proteomes" id="UP000010846">
    <property type="component" value="Chromosome"/>
</dbReference>
<dbReference type="InterPro" id="IPR023203">
    <property type="entry name" value="TTHA0068_sf"/>
</dbReference>
<accession>L0IB43</accession>
<feature type="region of interest" description="Disordered" evidence="1">
    <location>
        <begin position="13"/>
        <end position="42"/>
    </location>
</feature>
<proteinExistence type="predicted"/>
<dbReference type="PANTHER" id="PTHR34796">
    <property type="entry name" value="EXPRESSED PROTEIN"/>
    <property type="match status" value="1"/>
</dbReference>
<evidence type="ECO:0000256" key="1">
    <source>
        <dbReference type="SAM" id="MobiDB-lite"/>
    </source>
</evidence>
<organism evidence="2 3">
    <name type="scientific">Halovivax ruber (strain DSM 18193 / JCM 13892 / XH-70)</name>
    <dbReference type="NCBI Taxonomy" id="797302"/>
    <lineage>
        <taxon>Archaea</taxon>
        <taxon>Methanobacteriati</taxon>
        <taxon>Methanobacteriota</taxon>
        <taxon>Stenosarchaea group</taxon>
        <taxon>Halobacteria</taxon>
        <taxon>Halobacteriales</taxon>
        <taxon>Natrialbaceae</taxon>
        <taxon>Halovivax</taxon>
    </lineage>
</organism>
<gene>
    <name evidence="2" type="ordered locus">Halru_1432</name>
</gene>
<dbReference type="Pfam" id="PF03745">
    <property type="entry name" value="DUF309"/>
    <property type="match status" value="1"/>
</dbReference>
<evidence type="ECO:0000313" key="3">
    <source>
        <dbReference type="Proteomes" id="UP000010846"/>
    </source>
</evidence>
<name>L0IB43_HALRX</name>
<dbReference type="EMBL" id="CP003050">
    <property type="protein sequence ID" value="AGB16043.1"/>
    <property type="molecule type" value="Genomic_DNA"/>
</dbReference>
<dbReference type="AlphaFoldDB" id="L0IB43"/>
<dbReference type="eggNOG" id="arCOG04628">
    <property type="taxonomic scope" value="Archaea"/>
</dbReference>
<reference evidence="2" key="1">
    <citation type="submission" date="2011-09" db="EMBL/GenBank/DDBJ databases">
        <title>Complete sequence of Halovivax ruber XH-70.</title>
        <authorList>
            <consortium name="US DOE Joint Genome Institute"/>
            <person name="Lucas S."/>
            <person name="Han J."/>
            <person name="Lapidus A."/>
            <person name="Cheng J.-F."/>
            <person name="Goodwin L."/>
            <person name="Pitluck S."/>
            <person name="Peters L."/>
            <person name="Mikhailova N."/>
            <person name="Davenport K."/>
            <person name="Detter J.C."/>
            <person name="Han C."/>
            <person name="Tapia R."/>
            <person name="Land M."/>
            <person name="Hauser L."/>
            <person name="Kyrpides N."/>
            <person name="Ivanova N."/>
            <person name="Pagani I."/>
            <person name="Sproer C."/>
            <person name="Anderson I."/>
            <person name="Woyke T."/>
        </authorList>
    </citation>
    <scope>NUCLEOTIDE SEQUENCE</scope>
    <source>
        <strain evidence="2">XH-70</strain>
    </source>
</reference>
<evidence type="ECO:0000313" key="2">
    <source>
        <dbReference type="EMBL" id="AGB16043.1"/>
    </source>
</evidence>
<dbReference type="PANTHER" id="PTHR34796:SF1">
    <property type="entry name" value="EXPRESSED PROTEIN"/>
    <property type="match status" value="1"/>
</dbReference>
<evidence type="ECO:0008006" key="4">
    <source>
        <dbReference type="Google" id="ProtNLM"/>
    </source>
</evidence>
<dbReference type="KEGG" id="hru:Halru_1432"/>
<dbReference type="Gene3D" id="1.10.3450.10">
    <property type="entry name" value="TTHA0068-like"/>
    <property type="match status" value="1"/>
</dbReference>